<reference evidence="4" key="1">
    <citation type="submission" date="2016-10" db="EMBL/GenBank/DDBJ databases">
        <authorList>
            <person name="Varghese N."/>
            <person name="Submissions S."/>
        </authorList>
    </citation>
    <scope>NUCLEOTIDE SEQUENCE [LARGE SCALE GENOMIC DNA]</scope>
    <source>
        <strain evidence="4">MO64</strain>
    </source>
</reference>
<keyword evidence="2" id="KW-0732">Signal</keyword>
<feature type="compositionally biased region" description="Basic residues" evidence="1">
    <location>
        <begin position="53"/>
        <end position="69"/>
    </location>
</feature>
<dbReference type="EMBL" id="FOSR01000004">
    <property type="protein sequence ID" value="SFK56801.1"/>
    <property type="molecule type" value="Genomic_DNA"/>
</dbReference>
<dbReference type="Proteomes" id="UP000198725">
    <property type="component" value="Unassembled WGS sequence"/>
</dbReference>
<evidence type="ECO:0000256" key="1">
    <source>
        <dbReference type="SAM" id="MobiDB-lite"/>
    </source>
</evidence>
<feature type="signal peptide" evidence="2">
    <location>
        <begin position="1"/>
        <end position="24"/>
    </location>
</feature>
<proteinExistence type="predicted"/>
<accession>A0A1I4ALI9</accession>
<dbReference type="PROSITE" id="PS51257">
    <property type="entry name" value="PROKAR_LIPOPROTEIN"/>
    <property type="match status" value="1"/>
</dbReference>
<sequence length="105" mass="11785">MPHRMWVFVLFGFAWIACAGVAQASDSLRVGNRLLMVGDTAAHVQELLGRPSYRAHRGSSRGRHRRGTRGRSSSGGQRWQYRRDGHVIVVTIVDGLVTDIDERRS</sequence>
<evidence type="ECO:0000256" key="2">
    <source>
        <dbReference type="SAM" id="SignalP"/>
    </source>
</evidence>
<evidence type="ECO:0000313" key="4">
    <source>
        <dbReference type="Proteomes" id="UP000198725"/>
    </source>
</evidence>
<feature type="region of interest" description="Disordered" evidence="1">
    <location>
        <begin position="53"/>
        <end position="79"/>
    </location>
</feature>
<gene>
    <name evidence="3" type="ORF">SAMN05192579_10411</name>
</gene>
<dbReference type="AlphaFoldDB" id="A0A1I4ALI9"/>
<feature type="compositionally biased region" description="Low complexity" evidence="1">
    <location>
        <begin position="70"/>
        <end position="79"/>
    </location>
</feature>
<organism evidence="3 4">
    <name type="scientific">Rhodanobacter glycinis</name>
    <dbReference type="NCBI Taxonomy" id="582702"/>
    <lineage>
        <taxon>Bacteria</taxon>
        <taxon>Pseudomonadati</taxon>
        <taxon>Pseudomonadota</taxon>
        <taxon>Gammaproteobacteria</taxon>
        <taxon>Lysobacterales</taxon>
        <taxon>Rhodanobacteraceae</taxon>
        <taxon>Rhodanobacter</taxon>
    </lineage>
</organism>
<dbReference type="RefSeq" id="WP_037097875.1">
    <property type="nucleotide sequence ID" value="NZ_CP042807.1"/>
</dbReference>
<feature type="chain" id="PRO_5011624416" description="DUF2845 domain-containing protein" evidence="2">
    <location>
        <begin position="25"/>
        <end position="105"/>
    </location>
</feature>
<evidence type="ECO:0000313" key="3">
    <source>
        <dbReference type="EMBL" id="SFK56801.1"/>
    </source>
</evidence>
<name>A0A1I4ALI9_9GAMM</name>
<protein>
    <recommendedName>
        <fullName evidence="5">DUF2845 domain-containing protein</fullName>
    </recommendedName>
</protein>
<evidence type="ECO:0008006" key="5">
    <source>
        <dbReference type="Google" id="ProtNLM"/>
    </source>
</evidence>
<keyword evidence="4" id="KW-1185">Reference proteome</keyword>